<keyword evidence="1" id="KW-0472">Membrane</keyword>
<feature type="transmembrane region" description="Helical" evidence="1">
    <location>
        <begin position="39"/>
        <end position="56"/>
    </location>
</feature>
<name>A0A239FCT6_9ACTN</name>
<evidence type="ECO:0000313" key="2">
    <source>
        <dbReference type="EMBL" id="SNS54308.1"/>
    </source>
</evidence>
<sequence length="198" mass="21384">MSVLRGLFLTVSLGALAVIGGILSNWIPRPAKVKTRWTVIGLAGVVLVASIVALVADGRSRPLGEWVSDVNKSCAPFTARIAEATEHRGAIDQSRPVRDHLPPLRELEAAHSDQYREVSGIELPSDLNDRAAAESWLNAYGVRRDRLVNFVDQIEGVPDSLTFADVLAAIQIGQSAQAFAEATTEETRKSETLGISCR</sequence>
<dbReference type="EMBL" id="FZNR01000018">
    <property type="protein sequence ID" value="SNS54308.1"/>
    <property type="molecule type" value="Genomic_DNA"/>
</dbReference>
<evidence type="ECO:0000256" key="1">
    <source>
        <dbReference type="SAM" id="Phobius"/>
    </source>
</evidence>
<keyword evidence="1" id="KW-0812">Transmembrane</keyword>
<organism evidence="2 3">
    <name type="scientific">Actinoplanes regularis</name>
    <dbReference type="NCBI Taxonomy" id="52697"/>
    <lineage>
        <taxon>Bacteria</taxon>
        <taxon>Bacillati</taxon>
        <taxon>Actinomycetota</taxon>
        <taxon>Actinomycetes</taxon>
        <taxon>Micromonosporales</taxon>
        <taxon>Micromonosporaceae</taxon>
        <taxon>Actinoplanes</taxon>
    </lineage>
</organism>
<proteinExistence type="predicted"/>
<reference evidence="2 3" key="1">
    <citation type="submission" date="2017-06" db="EMBL/GenBank/DDBJ databases">
        <authorList>
            <person name="Kim H.J."/>
            <person name="Triplett B.A."/>
        </authorList>
    </citation>
    <scope>NUCLEOTIDE SEQUENCE [LARGE SCALE GENOMIC DNA]</scope>
    <source>
        <strain evidence="2 3">DSM 43151</strain>
    </source>
</reference>
<keyword evidence="3" id="KW-1185">Reference proteome</keyword>
<accession>A0A239FCT6</accession>
<dbReference type="OrthoDB" id="3390361at2"/>
<gene>
    <name evidence="2" type="ORF">SAMN06264365_1185</name>
</gene>
<keyword evidence="1" id="KW-1133">Transmembrane helix</keyword>
<feature type="transmembrane region" description="Helical" evidence="1">
    <location>
        <begin position="7"/>
        <end position="27"/>
    </location>
</feature>
<dbReference type="AlphaFoldDB" id="A0A239FCT6"/>
<dbReference type="Proteomes" id="UP000198415">
    <property type="component" value="Unassembled WGS sequence"/>
</dbReference>
<dbReference type="RefSeq" id="WP_089297256.1">
    <property type="nucleotide sequence ID" value="NZ_BOMU01000078.1"/>
</dbReference>
<protein>
    <submittedName>
        <fullName evidence="2">Uncharacterized protein</fullName>
    </submittedName>
</protein>
<evidence type="ECO:0000313" key="3">
    <source>
        <dbReference type="Proteomes" id="UP000198415"/>
    </source>
</evidence>